<keyword evidence="2" id="KW-0032">Aminotransferase</keyword>
<dbReference type="EMBL" id="JADKNH010000014">
    <property type="protein sequence ID" value="MBF4695281.1"/>
    <property type="molecule type" value="Genomic_DNA"/>
</dbReference>
<dbReference type="PIRSF" id="PIRSF000390">
    <property type="entry name" value="PLP_StrS"/>
    <property type="match status" value="1"/>
</dbReference>
<dbReference type="InterPro" id="IPR015424">
    <property type="entry name" value="PyrdxlP-dep_Trfase"/>
</dbReference>
<comment type="caution">
    <text evidence="2">The sequence shown here is derived from an EMBL/GenBank/DDBJ whole genome shotgun (WGS) entry which is preliminary data.</text>
</comment>
<dbReference type="Pfam" id="PF01041">
    <property type="entry name" value="DegT_DnrJ_EryC1"/>
    <property type="match status" value="1"/>
</dbReference>
<reference evidence="2 3" key="1">
    <citation type="submission" date="2020-11" db="EMBL/GenBank/DDBJ databases">
        <title>Fusibacter basophilias sp. nov.</title>
        <authorList>
            <person name="Qiu D."/>
        </authorList>
    </citation>
    <scope>NUCLEOTIDE SEQUENCE [LARGE SCALE GENOMIC DNA]</scope>
    <source>
        <strain evidence="2 3">Q10-2</strain>
    </source>
</reference>
<gene>
    <name evidence="2" type="ORF">ISU02_19485</name>
</gene>
<dbReference type="InterPro" id="IPR015422">
    <property type="entry name" value="PyrdxlP-dep_Trfase_small"/>
</dbReference>
<dbReference type="InterPro" id="IPR000653">
    <property type="entry name" value="DegT/StrS_aminotransferase"/>
</dbReference>
<organism evidence="2 3">
    <name type="scientific">Fusibacter ferrireducens</name>
    <dbReference type="NCBI Taxonomy" id="2785058"/>
    <lineage>
        <taxon>Bacteria</taxon>
        <taxon>Bacillati</taxon>
        <taxon>Bacillota</taxon>
        <taxon>Clostridia</taxon>
        <taxon>Eubacteriales</taxon>
        <taxon>Eubacteriales Family XII. Incertae Sedis</taxon>
        <taxon>Fusibacter</taxon>
    </lineage>
</organism>
<keyword evidence="2" id="KW-0808">Transferase</keyword>
<dbReference type="Proteomes" id="UP000614200">
    <property type="component" value="Unassembled WGS sequence"/>
</dbReference>
<dbReference type="PANTHER" id="PTHR30244">
    <property type="entry name" value="TRANSAMINASE"/>
    <property type="match status" value="1"/>
</dbReference>
<comment type="similarity">
    <text evidence="1">Belongs to the DegT/DnrJ/EryC1 family.</text>
</comment>
<keyword evidence="1" id="KW-0663">Pyridoxal phosphate</keyword>
<dbReference type="InterPro" id="IPR015421">
    <property type="entry name" value="PyrdxlP-dep_Trfase_major"/>
</dbReference>
<proteinExistence type="inferred from homology"/>
<dbReference type="Gene3D" id="3.90.1150.10">
    <property type="entry name" value="Aspartate Aminotransferase, domain 1"/>
    <property type="match status" value="1"/>
</dbReference>
<dbReference type="Gene3D" id="3.40.640.10">
    <property type="entry name" value="Type I PLP-dependent aspartate aminotransferase-like (Major domain)"/>
    <property type="match status" value="1"/>
</dbReference>
<accession>A0ABR9ZZ93</accession>
<sequence>MIDYHKPYSNEMILTRVCEKIKENPFEDPYALQEALVEAFKKLPLYRSIKHVHFLNSATSALEVMALALKLKPEDEVILPSFTHVSTANAFARVGAKLKFVDIEPESLNLDIHKVEAAITEQTKVIIPIHYGGVNHDFEALLKLSGDRGITLLEDASHCINSGYQEKGFGLYGAMGCLSFHHTKNITSGGHGGCLFVADDQLNEDCLEIMHHGTNQDAFAKGRIQHYRWQQLGSEFMMTPYQMRFLLEALPYVEAVTTRRKQIWNRYRDALAELNNTKKIKCPTGVTGNGHLFYVLLNTEAEKNRAIEWLGKKGIQIVTHYQPLHNSPMGLKLGYENTDLKITESVARRIIRLPIHAALTDAQQGLIIEQLLQLWG</sequence>
<dbReference type="RefSeq" id="WP_207736431.1">
    <property type="nucleotide sequence ID" value="NZ_JADKNH010000014.1"/>
</dbReference>
<evidence type="ECO:0000256" key="1">
    <source>
        <dbReference type="RuleBase" id="RU004508"/>
    </source>
</evidence>
<dbReference type="PANTHER" id="PTHR30244:SF34">
    <property type="entry name" value="DTDP-4-AMINO-4,6-DIDEOXYGALACTOSE TRANSAMINASE"/>
    <property type="match status" value="1"/>
</dbReference>
<keyword evidence="3" id="KW-1185">Reference proteome</keyword>
<dbReference type="SUPFAM" id="SSF53383">
    <property type="entry name" value="PLP-dependent transferases"/>
    <property type="match status" value="1"/>
</dbReference>
<evidence type="ECO:0000313" key="3">
    <source>
        <dbReference type="Proteomes" id="UP000614200"/>
    </source>
</evidence>
<name>A0ABR9ZZ93_9FIRM</name>
<protein>
    <submittedName>
        <fullName evidence="2">Aminotransferase class I/II-fold pyridoxal phosphate-dependent enzyme</fullName>
    </submittedName>
</protein>
<dbReference type="GO" id="GO:0008483">
    <property type="term" value="F:transaminase activity"/>
    <property type="evidence" value="ECO:0007669"/>
    <property type="project" value="UniProtKB-KW"/>
</dbReference>
<evidence type="ECO:0000313" key="2">
    <source>
        <dbReference type="EMBL" id="MBF4695281.1"/>
    </source>
</evidence>